<dbReference type="AlphaFoldDB" id="A0A9E8NAB2"/>
<organism evidence="1 2">
    <name type="scientific">Dyadobacter pollutisoli</name>
    <dbReference type="NCBI Taxonomy" id="2910158"/>
    <lineage>
        <taxon>Bacteria</taxon>
        <taxon>Pseudomonadati</taxon>
        <taxon>Bacteroidota</taxon>
        <taxon>Cytophagia</taxon>
        <taxon>Cytophagales</taxon>
        <taxon>Spirosomataceae</taxon>
        <taxon>Dyadobacter</taxon>
    </lineage>
</organism>
<keyword evidence="2" id="KW-1185">Reference proteome</keyword>
<name>A0A9E8NAB2_9BACT</name>
<sequence>MTSFQYARNIIVAGGNQYLRNEDYVAYEQGTLNALLEIMKNNWTGYGIILLISEMRGKEVIITPNFSMRCNASAGLPSWKSPNQIEIVYSPLVFGKNTCSSPGFTPDEALLHELIHAYRQLRHGLVKEAPIFAPKFNYDNFEEFVAILLTNIYASAKKRTVLRKDHGATSLPQSLSQSDTFFKNENNHAKPIHDLICQDYFLIQNYVRKDDGLFNPVKYFFSHSDECVAMIPGPLVADP</sequence>
<protein>
    <submittedName>
        <fullName evidence="1">Uncharacterized protein</fullName>
    </submittedName>
</protein>
<reference evidence="1" key="1">
    <citation type="submission" date="2022-11" db="EMBL/GenBank/DDBJ databases">
        <title>Dyadobacter pollutisoli sp. nov., isolated from plastic dumped soil.</title>
        <authorList>
            <person name="Kim J.M."/>
            <person name="Kim K.R."/>
            <person name="Lee J.K."/>
            <person name="Hao L."/>
            <person name="Jeon C.O."/>
        </authorList>
    </citation>
    <scope>NUCLEOTIDE SEQUENCE</scope>
    <source>
        <strain evidence="1">U1</strain>
    </source>
</reference>
<evidence type="ECO:0000313" key="1">
    <source>
        <dbReference type="EMBL" id="WAC10752.1"/>
    </source>
</evidence>
<dbReference type="KEGG" id="dpf:ON006_23785"/>
<evidence type="ECO:0000313" key="2">
    <source>
        <dbReference type="Proteomes" id="UP001164653"/>
    </source>
</evidence>
<proteinExistence type="predicted"/>
<accession>A0A9E8NAB2</accession>
<gene>
    <name evidence="1" type="ORF">ON006_23785</name>
</gene>
<dbReference type="Proteomes" id="UP001164653">
    <property type="component" value="Chromosome"/>
</dbReference>
<dbReference type="RefSeq" id="WP_244822515.1">
    <property type="nucleotide sequence ID" value="NZ_CP112998.1"/>
</dbReference>
<dbReference type="EMBL" id="CP112998">
    <property type="protein sequence ID" value="WAC10752.1"/>
    <property type="molecule type" value="Genomic_DNA"/>
</dbReference>